<name>A0A6L9SGP7_9ACTN</name>
<protein>
    <recommendedName>
        <fullName evidence="3">DUF885 domain-containing protein</fullName>
    </recommendedName>
</protein>
<comment type="caution">
    <text evidence="1">The sequence shown here is derived from an EMBL/GenBank/DDBJ whole genome shotgun (WGS) entry which is preliminary data.</text>
</comment>
<accession>A0A6L9SGP7</accession>
<reference evidence="1 2" key="1">
    <citation type="submission" date="2020-02" db="EMBL/GenBank/DDBJ databases">
        <authorList>
            <person name="Li X.-J."/>
            <person name="Han X.-M."/>
        </authorList>
    </citation>
    <scope>NUCLEOTIDE SEQUENCE [LARGE SCALE GENOMIC DNA]</scope>
    <source>
        <strain evidence="1 2">CCTCC AB 2017055</strain>
    </source>
</reference>
<sequence length="392" mass="43555">MHDYATLALRINRHMTASHDGTVLIYDGPEQWRTEVETEASPPSPDRLVAACDALLDQLPFDRARAAYLRAHVRAMRAVAQRLHDDRPLSEYARECLGVEATWQPESAFDAAHAQLDAALPSGAGSVAERLRSWQAAHTLPAAQQAQLPDLVRRAVNETRRRTEMLVPLPDGVSVQVELAPGAHRGHYAGDMRATVYINDGSPFNLADLLYVVAHEGFPGHIAESMLKDIHLAGKEGRIEQRVRFMISPSFVVSEGLGLHAQQIVFPGDEAQRWLSDHILAPLGIAVDGSDFAAIHDARNVLWGAWGNAAFLVDGGRPDAEIAEYLRPWALLSEAETAWALDFLKTPGMDTYVLGYFLGWRLLRRWLDHPERSGRVRRLLTEQLLPSDLEND</sequence>
<dbReference type="AlphaFoldDB" id="A0A6L9SGP7"/>
<dbReference type="Proteomes" id="UP000475214">
    <property type="component" value="Unassembled WGS sequence"/>
</dbReference>
<proteinExistence type="predicted"/>
<keyword evidence="2" id="KW-1185">Reference proteome</keyword>
<evidence type="ECO:0000313" key="2">
    <source>
        <dbReference type="Proteomes" id="UP000475214"/>
    </source>
</evidence>
<evidence type="ECO:0000313" key="1">
    <source>
        <dbReference type="EMBL" id="NEE03602.1"/>
    </source>
</evidence>
<gene>
    <name evidence="1" type="ORF">G1H10_25885</name>
</gene>
<evidence type="ECO:0008006" key="3">
    <source>
        <dbReference type="Google" id="ProtNLM"/>
    </source>
</evidence>
<organism evidence="1 2">
    <name type="scientific">Phytoactinopolyspora halotolerans</name>
    <dbReference type="NCBI Taxonomy" id="1981512"/>
    <lineage>
        <taxon>Bacteria</taxon>
        <taxon>Bacillati</taxon>
        <taxon>Actinomycetota</taxon>
        <taxon>Actinomycetes</taxon>
        <taxon>Jiangellales</taxon>
        <taxon>Jiangellaceae</taxon>
        <taxon>Phytoactinopolyspora</taxon>
    </lineage>
</organism>
<dbReference type="EMBL" id="JAAGOA010000024">
    <property type="protein sequence ID" value="NEE03602.1"/>
    <property type="molecule type" value="Genomic_DNA"/>
</dbReference>